<dbReference type="InterPro" id="IPR015806">
    <property type="entry name" value="Pyrv_Knase_insert_dom_sf"/>
</dbReference>
<dbReference type="Gene3D" id="2.40.33.10">
    <property type="entry name" value="PK beta-barrel domain-like"/>
    <property type="match status" value="1"/>
</dbReference>
<dbReference type="FunFam" id="2.40.33.10:FF:000001">
    <property type="entry name" value="Pyruvate kinase"/>
    <property type="match status" value="1"/>
</dbReference>
<dbReference type="SUPFAM" id="SSF52009">
    <property type="entry name" value="Phosphohistidine domain"/>
    <property type="match status" value="1"/>
</dbReference>
<feature type="domain" description="Pyruvate kinase C-terminal" evidence="21">
    <location>
        <begin position="355"/>
        <end position="467"/>
    </location>
</feature>
<dbReference type="STRING" id="321763.SAMN04488692_11085"/>
<dbReference type="EMBL" id="FNGO01000010">
    <property type="protein sequence ID" value="SDL86200.1"/>
    <property type="molecule type" value="Genomic_DNA"/>
</dbReference>
<keyword evidence="14" id="KW-0630">Potassium</keyword>
<dbReference type="InterPro" id="IPR015793">
    <property type="entry name" value="Pyrv_Knase_brl"/>
</dbReference>
<sequence>MRKTKIVCTLGPASNDRSTLRQMAESGMNVARFNFSHGEHEEHLHRINMVRKVEEELGDPIALMLDTQGPEIRTGELVEDEVELVEGEEVVITTDEVEGDRDKFSVFYDNLPNDVDPGSTILVDDGLIELEVLSVAGSEINCKIMNGSKLGTYKGVNLPGIKVKLPALTDKDRKDIKFGCEQGVHFVAASFVRKADDVIEIRKLLEENNSEDIGIIPKIENQEGVENIDEIIEVSDGIMVARGDLGVELPAERVPIIQKSIIRKCNQAAIPVITATQMLDSMIRNPRPTRAEASDVANAIFDGTDAIMLSGESAAGNYPVEAVKTMAKIARETENSLSYTRDLFQDDESQKTATEAISLASCETAVNLEADAIITSTDSGLTARMVAKYRPDIKIIAVTPNDRVLHSLALSWGVAPLKGENADSTDKMIQLSIDSALDKGYIKNGDLVTVTAGAPVGMPGTTNLIKVDVVGRPLLEGDGIGKSIITGNAIKVSSPEEAEEKIEEGDIIVTSMTDSSYMPAIKKAAGIITEKGGLTSHPAIVGLNLEKPVVVGVGDAADKIEDGGEITLDGVRGLVYKGIAHLR</sequence>
<comment type="pathway">
    <text evidence="3 18">Carbohydrate degradation; glycolysis; pyruvate from D-glyceraldehyde 3-phosphate: step 5/5.</text>
</comment>
<accession>A0A1G9NIK7</accession>
<dbReference type="Pfam" id="PF00224">
    <property type="entry name" value="PK"/>
    <property type="match status" value="1"/>
</dbReference>
<evidence type="ECO:0000259" key="20">
    <source>
        <dbReference type="Pfam" id="PF00391"/>
    </source>
</evidence>
<evidence type="ECO:0000256" key="2">
    <source>
        <dbReference type="ARBA" id="ARBA00001958"/>
    </source>
</evidence>
<keyword evidence="16 22" id="KW-0670">Pyruvate</keyword>
<dbReference type="InterPro" id="IPR001697">
    <property type="entry name" value="Pyr_Knase"/>
</dbReference>
<dbReference type="GO" id="GO:0006950">
    <property type="term" value="P:response to stress"/>
    <property type="evidence" value="ECO:0007669"/>
    <property type="project" value="UniProtKB-ARBA"/>
</dbReference>
<evidence type="ECO:0000256" key="1">
    <source>
        <dbReference type="ARBA" id="ARBA00001946"/>
    </source>
</evidence>
<comment type="similarity">
    <text evidence="5 18">Belongs to the pyruvate kinase family.</text>
</comment>
<evidence type="ECO:0000259" key="19">
    <source>
        <dbReference type="Pfam" id="PF00224"/>
    </source>
</evidence>
<dbReference type="FunFam" id="3.20.20.60:FF:000001">
    <property type="entry name" value="Pyruvate kinase"/>
    <property type="match status" value="1"/>
</dbReference>
<dbReference type="InterPro" id="IPR018209">
    <property type="entry name" value="Pyrv_Knase_AS"/>
</dbReference>
<dbReference type="GO" id="GO:0000287">
    <property type="term" value="F:magnesium ion binding"/>
    <property type="evidence" value="ECO:0007669"/>
    <property type="project" value="UniProtKB-UniRule"/>
</dbReference>
<organism evidence="22 23">
    <name type="scientific">Halarsenatibacter silvermanii</name>
    <dbReference type="NCBI Taxonomy" id="321763"/>
    <lineage>
        <taxon>Bacteria</taxon>
        <taxon>Bacillati</taxon>
        <taxon>Bacillota</taxon>
        <taxon>Clostridia</taxon>
        <taxon>Halanaerobiales</taxon>
        <taxon>Halarsenatibacteraceae</taxon>
        <taxon>Halarsenatibacter</taxon>
    </lineage>
</organism>
<keyword evidence="10" id="KW-0547">Nucleotide-binding</keyword>
<evidence type="ECO:0000256" key="11">
    <source>
        <dbReference type="ARBA" id="ARBA00022777"/>
    </source>
</evidence>
<dbReference type="Pfam" id="PF00391">
    <property type="entry name" value="PEP-utilizers"/>
    <property type="match status" value="1"/>
</dbReference>
<evidence type="ECO:0000256" key="4">
    <source>
        <dbReference type="ARBA" id="ARBA00006237"/>
    </source>
</evidence>
<dbReference type="PRINTS" id="PR01050">
    <property type="entry name" value="PYRUVTKNASE"/>
</dbReference>
<evidence type="ECO:0000256" key="17">
    <source>
        <dbReference type="NCBIfam" id="TIGR01064"/>
    </source>
</evidence>
<keyword evidence="12" id="KW-0067">ATP-binding</keyword>
<dbReference type="InterPro" id="IPR008279">
    <property type="entry name" value="PEP-util_enz_mobile_dom"/>
</dbReference>
<dbReference type="NCBIfam" id="NF004978">
    <property type="entry name" value="PRK06354.1"/>
    <property type="match status" value="1"/>
</dbReference>
<dbReference type="GO" id="GO:0004743">
    <property type="term" value="F:pyruvate kinase activity"/>
    <property type="evidence" value="ECO:0007669"/>
    <property type="project" value="UniProtKB-UniRule"/>
</dbReference>
<dbReference type="InterPro" id="IPR015813">
    <property type="entry name" value="Pyrv/PenolPyrv_kinase-like_dom"/>
</dbReference>
<reference evidence="22 23" key="1">
    <citation type="submission" date="2016-10" db="EMBL/GenBank/DDBJ databases">
        <authorList>
            <person name="de Groot N.N."/>
        </authorList>
    </citation>
    <scope>NUCLEOTIDE SEQUENCE [LARGE SCALE GENOMIC DNA]</scope>
    <source>
        <strain evidence="22 23">SLAS-1</strain>
    </source>
</reference>
<dbReference type="GO" id="GO:0005524">
    <property type="term" value="F:ATP binding"/>
    <property type="evidence" value="ECO:0007669"/>
    <property type="project" value="UniProtKB-KW"/>
</dbReference>
<dbReference type="PANTHER" id="PTHR11817">
    <property type="entry name" value="PYRUVATE KINASE"/>
    <property type="match status" value="1"/>
</dbReference>
<keyword evidence="13 18" id="KW-0460">Magnesium</keyword>
<dbReference type="GO" id="GO:0030955">
    <property type="term" value="F:potassium ion binding"/>
    <property type="evidence" value="ECO:0007669"/>
    <property type="project" value="UniProtKB-UniRule"/>
</dbReference>
<evidence type="ECO:0000256" key="14">
    <source>
        <dbReference type="ARBA" id="ARBA00022958"/>
    </source>
</evidence>
<dbReference type="PROSITE" id="PS00110">
    <property type="entry name" value="PYRUVATE_KINASE"/>
    <property type="match status" value="1"/>
</dbReference>
<dbReference type="InterPro" id="IPR011037">
    <property type="entry name" value="Pyrv_Knase-like_insert_dom_sf"/>
</dbReference>
<dbReference type="SUPFAM" id="SSF50800">
    <property type="entry name" value="PK beta-barrel domain-like"/>
    <property type="match status" value="1"/>
</dbReference>
<keyword evidence="11 18" id="KW-0418">Kinase</keyword>
<keyword evidence="8 18" id="KW-0808">Transferase</keyword>
<evidence type="ECO:0000256" key="3">
    <source>
        <dbReference type="ARBA" id="ARBA00004997"/>
    </source>
</evidence>
<comment type="cofactor">
    <cofactor evidence="1">
        <name>Mg(2+)</name>
        <dbReference type="ChEBI" id="CHEBI:18420"/>
    </cofactor>
</comment>
<dbReference type="OrthoDB" id="9812123at2"/>
<evidence type="ECO:0000256" key="16">
    <source>
        <dbReference type="ARBA" id="ARBA00023317"/>
    </source>
</evidence>
<comment type="cofactor">
    <cofactor evidence="2">
        <name>K(+)</name>
        <dbReference type="ChEBI" id="CHEBI:29103"/>
    </cofactor>
</comment>
<dbReference type="InterPro" id="IPR015795">
    <property type="entry name" value="Pyrv_Knase_C"/>
</dbReference>
<dbReference type="UniPathway" id="UPA00109">
    <property type="reaction ID" value="UER00188"/>
</dbReference>
<evidence type="ECO:0000313" key="22">
    <source>
        <dbReference type="EMBL" id="SDL86200.1"/>
    </source>
</evidence>
<dbReference type="SUPFAM" id="SSF52935">
    <property type="entry name" value="PK C-terminal domain-like"/>
    <property type="match status" value="1"/>
</dbReference>
<dbReference type="Gene3D" id="3.50.30.10">
    <property type="entry name" value="Phosphohistidine domain"/>
    <property type="match status" value="1"/>
</dbReference>
<dbReference type="NCBIfam" id="TIGR01064">
    <property type="entry name" value="pyruv_kin"/>
    <property type="match status" value="1"/>
</dbReference>
<dbReference type="EC" id="2.7.1.40" evidence="6 17"/>
<dbReference type="SUPFAM" id="SSF51621">
    <property type="entry name" value="Phosphoenolpyruvate/pyruvate domain"/>
    <property type="match status" value="1"/>
</dbReference>
<evidence type="ECO:0000256" key="12">
    <source>
        <dbReference type="ARBA" id="ARBA00022840"/>
    </source>
</evidence>
<evidence type="ECO:0000313" key="23">
    <source>
        <dbReference type="Proteomes" id="UP000199476"/>
    </source>
</evidence>
<dbReference type="InterPro" id="IPR036918">
    <property type="entry name" value="Pyrv_Knase_C_sf"/>
</dbReference>
<feature type="domain" description="Pyruvate kinase barrel" evidence="19">
    <location>
        <begin position="1"/>
        <end position="323"/>
    </location>
</feature>
<dbReference type="Gene3D" id="3.20.20.60">
    <property type="entry name" value="Phosphoenolpyruvate-binding domains"/>
    <property type="match status" value="1"/>
</dbReference>
<comment type="similarity">
    <text evidence="4">In the C-terminal section; belongs to the PEP-utilizing enzyme family.</text>
</comment>
<dbReference type="InterPro" id="IPR036637">
    <property type="entry name" value="Phosphohistidine_dom_sf"/>
</dbReference>
<dbReference type="GO" id="GO:0016301">
    <property type="term" value="F:kinase activity"/>
    <property type="evidence" value="ECO:0007669"/>
    <property type="project" value="UniProtKB-KW"/>
</dbReference>
<keyword evidence="23" id="KW-1185">Reference proteome</keyword>
<evidence type="ECO:0000256" key="7">
    <source>
        <dbReference type="ARBA" id="ARBA00018587"/>
    </source>
</evidence>
<keyword evidence="15 18" id="KW-0324">Glycolysis</keyword>
<evidence type="ECO:0000259" key="21">
    <source>
        <dbReference type="Pfam" id="PF02887"/>
    </source>
</evidence>
<evidence type="ECO:0000256" key="13">
    <source>
        <dbReference type="ARBA" id="ARBA00022842"/>
    </source>
</evidence>
<gene>
    <name evidence="22" type="ORF">SAMN04488692_11085</name>
</gene>
<dbReference type="RefSeq" id="WP_089760065.1">
    <property type="nucleotide sequence ID" value="NZ_FNGO01000010.1"/>
</dbReference>
<evidence type="ECO:0000256" key="5">
    <source>
        <dbReference type="ARBA" id="ARBA00008663"/>
    </source>
</evidence>
<name>A0A1G9NIK7_9FIRM</name>
<evidence type="ECO:0000256" key="15">
    <source>
        <dbReference type="ARBA" id="ARBA00023152"/>
    </source>
</evidence>
<protein>
    <recommendedName>
        <fullName evidence="7 17">Pyruvate kinase</fullName>
        <ecNumber evidence="6 17">2.7.1.40</ecNumber>
    </recommendedName>
</protein>
<dbReference type="Pfam" id="PF02887">
    <property type="entry name" value="PK_C"/>
    <property type="match status" value="1"/>
</dbReference>
<feature type="domain" description="PEP-utilising enzyme mobile" evidence="20">
    <location>
        <begin position="502"/>
        <end position="573"/>
    </location>
</feature>
<dbReference type="AlphaFoldDB" id="A0A1G9NIK7"/>
<dbReference type="NCBIfam" id="NF004491">
    <property type="entry name" value="PRK05826.1"/>
    <property type="match status" value="1"/>
</dbReference>
<evidence type="ECO:0000256" key="18">
    <source>
        <dbReference type="RuleBase" id="RU000504"/>
    </source>
</evidence>
<evidence type="ECO:0000256" key="8">
    <source>
        <dbReference type="ARBA" id="ARBA00022679"/>
    </source>
</evidence>
<dbReference type="Proteomes" id="UP000199476">
    <property type="component" value="Unassembled WGS sequence"/>
</dbReference>
<evidence type="ECO:0000256" key="9">
    <source>
        <dbReference type="ARBA" id="ARBA00022723"/>
    </source>
</evidence>
<keyword evidence="9" id="KW-0479">Metal-binding</keyword>
<proteinExistence type="inferred from homology"/>
<dbReference type="InterPro" id="IPR040442">
    <property type="entry name" value="Pyrv_kinase-like_dom_sf"/>
</dbReference>
<dbReference type="Gene3D" id="3.40.1380.20">
    <property type="entry name" value="Pyruvate kinase, C-terminal domain"/>
    <property type="match status" value="1"/>
</dbReference>
<evidence type="ECO:0000256" key="10">
    <source>
        <dbReference type="ARBA" id="ARBA00022741"/>
    </source>
</evidence>
<comment type="catalytic activity">
    <reaction evidence="18">
        <text>pyruvate + ATP = phosphoenolpyruvate + ADP + H(+)</text>
        <dbReference type="Rhea" id="RHEA:18157"/>
        <dbReference type="ChEBI" id="CHEBI:15361"/>
        <dbReference type="ChEBI" id="CHEBI:15378"/>
        <dbReference type="ChEBI" id="CHEBI:30616"/>
        <dbReference type="ChEBI" id="CHEBI:58702"/>
        <dbReference type="ChEBI" id="CHEBI:456216"/>
        <dbReference type="EC" id="2.7.1.40"/>
    </reaction>
</comment>
<evidence type="ECO:0000256" key="6">
    <source>
        <dbReference type="ARBA" id="ARBA00012142"/>
    </source>
</evidence>